<evidence type="ECO:0000313" key="1">
    <source>
        <dbReference type="EMBL" id="QUD89379.1"/>
    </source>
</evidence>
<evidence type="ECO:0000313" key="2">
    <source>
        <dbReference type="Proteomes" id="UP000676409"/>
    </source>
</evidence>
<dbReference type="Proteomes" id="UP000676409">
    <property type="component" value="Chromosome"/>
</dbReference>
<proteinExistence type="predicted"/>
<gene>
    <name evidence="1" type="ORF">KCG34_05725</name>
</gene>
<protein>
    <submittedName>
        <fullName evidence="1">Uncharacterized protein</fullName>
    </submittedName>
</protein>
<accession>A0A975G2H4</accession>
<reference evidence="1" key="1">
    <citation type="submission" date="2021-04" db="EMBL/GenBank/DDBJ databases">
        <title>The complete genome sequence of Caulobacter sp. S6.</title>
        <authorList>
            <person name="Tang Y."/>
            <person name="Ouyang W."/>
            <person name="Liu Q."/>
            <person name="Huang B."/>
            <person name="Guo Z."/>
            <person name="Lei P."/>
        </authorList>
    </citation>
    <scope>NUCLEOTIDE SEQUENCE</scope>
    <source>
        <strain evidence="1">S6</strain>
    </source>
</reference>
<dbReference type="AlphaFoldDB" id="A0A975G2H4"/>
<dbReference type="KEGG" id="caul:KCG34_05725"/>
<keyword evidence="2" id="KW-1185">Reference proteome</keyword>
<sequence>MLEAAEFEIGCPIAAMAAEAPRTLKPRRNGRSRIFGWSEIITDQLKP</sequence>
<organism evidence="1 2">
    <name type="scientific">Phenylobacterium montanum</name>
    <dbReference type="NCBI Taxonomy" id="2823693"/>
    <lineage>
        <taxon>Bacteria</taxon>
        <taxon>Pseudomonadati</taxon>
        <taxon>Pseudomonadota</taxon>
        <taxon>Alphaproteobacteria</taxon>
        <taxon>Caulobacterales</taxon>
        <taxon>Caulobacteraceae</taxon>
        <taxon>Phenylobacterium</taxon>
    </lineage>
</organism>
<dbReference type="RefSeq" id="WP_211939431.1">
    <property type="nucleotide sequence ID" value="NZ_CP073078.1"/>
</dbReference>
<name>A0A975G2H4_9CAUL</name>
<dbReference type="EMBL" id="CP073078">
    <property type="protein sequence ID" value="QUD89379.1"/>
    <property type="molecule type" value="Genomic_DNA"/>
</dbReference>